<evidence type="ECO:0000256" key="5">
    <source>
        <dbReference type="ARBA" id="ARBA00022692"/>
    </source>
</evidence>
<evidence type="ECO:0000256" key="3">
    <source>
        <dbReference type="ARBA" id="ARBA00022448"/>
    </source>
</evidence>
<evidence type="ECO:0000259" key="15">
    <source>
        <dbReference type="Pfam" id="PF22776"/>
    </source>
</evidence>
<feature type="compositionally biased region" description="Acidic residues" evidence="11">
    <location>
        <begin position="1442"/>
        <end position="1458"/>
    </location>
</feature>
<feature type="transmembrane region" description="Helical" evidence="10">
    <location>
        <begin position="499"/>
        <end position="517"/>
    </location>
</feature>
<dbReference type="PANTHER" id="PTHR30540:SF83">
    <property type="entry name" value="K+ POTASSIUM TRANSPORTER"/>
    <property type="match status" value="1"/>
</dbReference>
<sequence>MNQIDMDRNEDSNYLPTPGALGLGQESNRGKRKLTSKFCLENLPSALVLAYQSFGVVYGDLSTSPLYVYRSIFVGKLQNHQTSDAIFGAFSLIFWTLTLIPLLKYVFMLLSADDNGEGGTFALYSLLCRHAKFSLLPNQQAADEELSAYKYGPSGQSSTSLALKRFLEKHKKLRTLLLLVVLLGAGMVIGDGVITPAISVLSSVSGLEAAGTNLTQGEILFIACIILVGLFALQHVGTQKVGFFFAPIICLWLISIFSIGIYNTIRWNPKIVLALSPHYIIKFFSQTGIDGWISLGGVLLSITGTEAMFADLGHFSAFSIRIAFAFVVYPCLVMQYMGQAAFLSKNISSIPNSFYDSIPDRVFWPVFIIATLAAIVASQAIISATFSIVKQCNALGCFPRVKVVHTSKHIRGQIYIPEINWILMILTLAIAIGFRDITTIGNAYGLACMSVMFITTFLMALVMVFVWQRSTILAAAFLFFFWFIEGAYLLAAYTKVPHGGWVSLVLSLVFMFIMFIWNYGTRKKYNFDLYNKVPMKWILGLGPSLGIVRVAGICLVYSDLVTGVPAVFSHFVTNLPSFHNVLVFVCVKSVPVPYVSPEERFLIGRIGPRPYRMYRCIVRYGYKDVQKDDENFENLLILSIAEFIQMEAVEPQFSSTDTASYDGRMAVISSRSIQSNSTLIVSETGDFGSINSVQSSKSLTLQRLRSAYGDENPQVRRRQARFQVPHNPGMDPAVRDELLDLIQAKEAGVAYILGHSYVKARRSSSFLKKFVIDIGYSFLRKNCRGPAVALHIPHISLIEVEIHRLDAPMEDSQSNTMDSLEIREDLKSILPYLPLILRSSALLWPPAMVEALKSLAGGPLHSNVNSGQVLAIAISDLRNSLSLPDLHPSAPNGYVFFFDDLMGRDESEKWFGEVVPQLADLLLRLPDLLETHYQNTVCFNGMETGLRLLESQKQGIVFLSQELIAALLVCSFFCLFPTTDRGAKHLRAVNFDNLFACFYDSHDVKQENKIKCIVHYFEEICSHMPMGNVSFERKVLPLTNSPSHISFPKANFWSKSSVSLCHLEVHSSGSIEDQPAEALEVDFANKCIGGGALRQGCVQEEIRFMINPELIVGMLFSPAMADNEAIEIIGTQRFSNYSGYASSFCFYAGYKDVKGADSMGRRKTRIIAIDALSRVGKRQYTPECLLRETNKAFCGFYDQSKRQQYENLFVDTGFLEAEFEEGIRNPLGSSTRNLLTSFQSINETSNTLPMRDNEPNWDVDNVGIATGNWGCGAFGGDPEVKTIIQWLAASQALRPFVLYYTSGLETLRKLDKVAQWIISQQWTVGELWEMLIECSRYLQIVNGNFCHQQKKPMELFQLTLRPRFQFTYAKEKCLIDFSSSYGASRTWRKKQGSTSCSSSRMMPLNLSARQLLRSPLRGDGIRRSGIRVSKIEELLRLRGGKEEEEDESSGSEAEEENDDNRLMDEKERKEWRQKIREVIDKIPDVDEEVDLVERRKKMQKLLAEYPLVVEEDDPDWPENADGWGFNLDQFFNKITIKNVKKDDDEDYDSENEIVWQDDDYIRPIKDITSAEWEEAVFKDISPLVVLVHNRYKRPKENGRIQDELEKAIHIIWNCRLPSPRCVAIDAVLELDLVSALQVSSFPELIFTKAGKILYRENGVRTADELSKIMAFFYYGAAKPPCLINSLRTGASGVRSGEYPVRNVIFINLKFWYKAVLIPADTRSLSGLVLEGQTRM</sequence>
<feature type="region of interest" description="Disordered" evidence="11">
    <location>
        <begin position="1439"/>
        <end position="1466"/>
    </location>
</feature>
<dbReference type="Pfam" id="PF20811">
    <property type="entry name" value="PARG_cat_N"/>
    <property type="match status" value="1"/>
</dbReference>
<name>A0AAD1ZV38_9LAMI</name>
<comment type="function">
    <text evidence="10">Potassium transporter.</text>
</comment>
<feature type="domain" description="K+ potassium transporter integral membrane" evidence="12">
    <location>
        <begin position="49"/>
        <end position="539"/>
    </location>
</feature>
<dbReference type="EMBL" id="OU503049">
    <property type="protein sequence ID" value="CAI9776356.1"/>
    <property type="molecule type" value="Genomic_DNA"/>
</dbReference>
<dbReference type="InterPro" id="IPR048362">
    <property type="entry name" value="PARG_helical"/>
</dbReference>
<comment type="subcellular location">
    <subcellularLocation>
        <location evidence="1">Cell membrane</location>
        <topology evidence="1">Multi-pass membrane protein</topology>
    </subcellularLocation>
    <subcellularLocation>
        <location evidence="10">Membrane</location>
        <topology evidence="10">Multi-pass membrane protein</topology>
    </subcellularLocation>
</comment>
<organism evidence="16 17">
    <name type="scientific">Fraxinus pennsylvanica</name>
    <dbReference type="NCBI Taxonomy" id="56036"/>
    <lineage>
        <taxon>Eukaryota</taxon>
        <taxon>Viridiplantae</taxon>
        <taxon>Streptophyta</taxon>
        <taxon>Embryophyta</taxon>
        <taxon>Tracheophyta</taxon>
        <taxon>Spermatophyta</taxon>
        <taxon>Magnoliopsida</taxon>
        <taxon>eudicotyledons</taxon>
        <taxon>Gunneridae</taxon>
        <taxon>Pentapetalae</taxon>
        <taxon>asterids</taxon>
        <taxon>lamiids</taxon>
        <taxon>Lamiales</taxon>
        <taxon>Oleaceae</taxon>
        <taxon>Oleeae</taxon>
        <taxon>Fraxinus</taxon>
    </lineage>
</organism>
<feature type="compositionally biased region" description="Basic and acidic residues" evidence="11">
    <location>
        <begin position="1"/>
        <end position="11"/>
    </location>
</feature>
<dbReference type="Pfam" id="PF05028">
    <property type="entry name" value="PARG_cat_C"/>
    <property type="match status" value="1"/>
</dbReference>
<evidence type="ECO:0000259" key="13">
    <source>
        <dbReference type="Pfam" id="PF05028"/>
    </source>
</evidence>
<feature type="transmembrane region" description="Helical" evidence="10">
    <location>
        <begin position="472"/>
        <end position="493"/>
    </location>
</feature>
<evidence type="ECO:0000256" key="2">
    <source>
        <dbReference type="ARBA" id="ARBA00008440"/>
    </source>
</evidence>
<feature type="transmembrane region" description="Helical" evidence="10">
    <location>
        <begin position="443"/>
        <end position="465"/>
    </location>
</feature>
<evidence type="ECO:0000313" key="17">
    <source>
        <dbReference type="Proteomes" id="UP000834106"/>
    </source>
</evidence>
<keyword evidence="17" id="KW-1185">Reference proteome</keyword>
<feature type="transmembrane region" description="Helical" evidence="10">
    <location>
        <begin position="243"/>
        <end position="265"/>
    </location>
</feature>
<feature type="domain" description="PARG helical" evidence="14">
    <location>
        <begin position="903"/>
        <end position="1033"/>
    </location>
</feature>
<reference evidence="16" key="1">
    <citation type="submission" date="2023-05" db="EMBL/GenBank/DDBJ databases">
        <authorList>
            <person name="Huff M."/>
        </authorList>
    </citation>
    <scope>NUCLEOTIDE SEQUENCE</scope>
</reference>
<dbReference type="GO" id="GO:0015079">
    <property type="term" value="F:potassium ion transmembrane transporter activity"/>
    <property type="evidence" value="ECO:0007669"/>
    <property type="project" value="UniProtKB-UniRule"/>
</dbReference>
<keyword evidence="9 10" id="KW-0472">Membrane</keyword>
<feature type="transmembrane region" description="Helical" evidence="10">
    <location>
        <begin position="38"/>
        <end position="58"/>
    </location>
</feature>
<dbReference type="InterPro" id="IPR053952">
    <property type="entry name" value="K_trans_C"/>
</dbReference>
<dbReference type="InterPro" id="IPR046372">
    <property type="entry name" value="PARG_cat_C"/>
</dbReference>
<keyword evidence="8 10" id="KW-0406">Ion transport</keyword>
<evidence type="ECO:0000256" key="7">
    <source>
        <dbReference type="ARBA" id="ARBA00022989"/>
    </source>
</evidence>
<evidence type="ECO:0000256" key="9">
    <source>
        <dbReference type="ARBA" id="ARBA00023136"/>
    </source>
</evidence>
<feature type="transmembrane region" description="Helical" evidence="10">
    <location>
        <begin position="537"/>
        <end position="558"/>
    </location>
</feature>
<feature type="domain" description="PARG catalytic Macro" evidence="13">
    <location>
        <begin position="1051"/>
        <end position="1307"/>
    </location>
</feature>
<evidence type="ECO:0000313" key="16">
    <source>
        <dbReference type="EMBL" id="CAI9776356.1"/>
    </source>
</evidence>
<accession>A0AAD1ZV38</accession>
<evidence type="ECO:0000256" key="11">
    <source>
        <dbReference type="SAM" id="MobiDB-lite"/>
    </source>
</evidence>
<evidence type="ECO:0000256" key="1">
    <source>
        <dbReference type="ARBA" id="ARBA00004651"/>
    </source>
</evidence>
<comment type="similarity">
    <text evidence="2 10">Belongs to the HAK/KUP transporter (TC 2.A.72.3) family.</text>
</comment>
<protein>
    <recommendedName>
        <fullName evidence="10">Potassium transporter</fullName>
    </recommendedName>
</protein>
<dbReference type="Pfam" id="PF22776">
    <property type="entry name" value="K_trans_C"/>
    <property type="match status" value="1"/>
</dbReference>
<keyword evidence="4 10" id="KW-0633">Potassium transport</keyword>
<evidence type="ECO:0000256" key="10">
    <source>
        <dbReference type="RuleBase" id="RU321113"/>
    </source>
</evidence>
<evidence type="ECO:0000256" key="6">
    <source>
        <dbReference type="ARBA" id="ARBA00022958"/>
    </source>
</evidence>
<dbReference type="InterPro" id="IPR003855">
    <property type="entry name" value="K+_transporter"/>
</dbReference>
<dbReference type="PANTHER" id="PTHR30540">
    <property type="entry name" value="OSMOTIC STRESS POTASSIUM TRANSPORTER"/>
    <property type="match status" value="1"/>
</dbReference>
<feature type="region of interest" description="Disordered" evidence="11">
    <location>
        <begin position="1"/>
        <end position="28"/>
    </location>
</feature>
<gene>
    <name evidence="16" type="ORF">FPE_LOCUS23786</name>
</gene>
<dbReference type="GO" id="GO:0004649">
    <property type="term" value="F:poly(ADP-ribose) glycohydrolase activity"/>
    <property type="evidence" value="ECO:0007669"/>
    <property type="project" value="InterPro"/>
</dbReference>
<keyword evidence="6 10" id="KW-0630">Potassium</keyword>
<feature type="transmembrane region" description="Helical" evidence="10">
    <location>
        <begin position="219"/>
        <end position="236"/>
    </location>
</feature>
<feature type="transmembrane region" description="Helical" evidence="10">
    <location>
        <begin position="419"/>
        <end position="437"/>
    </location>
</feature>
<dbReference type="Pfam" id="PF02705">
    <property type="entry name" value="K_trans"/>
    <property type="match status" value="1"/>
</dbReference>
<evidence type="ECO:0000259" key="14">
    <source>
        <dbReference type="Pfam" id="PF20811"/>
    </source>
</evidence>
<dbReference type="GO" id="GO:0005886">
    <property type="term" value="C:plasma membrane"/>
    <property type="evidence" value="ECO:0007669"/>
    <property type="project" value="UniProtKB-SubCell"/>
</dbReference>
<evidence type="ECO:0000259" key="12">
    <source>
        <dbReference type="Pfam" id="PF02705"/>
    </source>
</evidence>
<feature type="transmembrane region" description="Helical" evidence="10">
    <location>
        <begin position="322"/>
        <end position="342"/>
    </location>
</feature>
<dbReference type="NCBIfam" id="TIGR00794">
    <property type="entry name" value="kup"/>
    <property type="match status" value="1"/>
</dbReference>
<dbReference type="InterPro" id="IPR053951">
    <property type="entry name" value="K_trans_N"/>
</dbReference>
<feature type="transmembrane region" description="Helical" evidence="10">
    <location>
        <begin position="175"/>
        <end position="199"/>
    </location>
</feature>
<evidence type="ECO:0000256" key="8">
    <source>
        <dbReference type="ARBA" id="ARBA00023065"/>
    </source>
</evidence>
<proteinExistence type="inferred from homology"/>
<feature type="domain" description="K+ potassium transporter C-terminal" evidence="15">
    <location>
        <begin position="552"/>
        <end position="802"/>
    </location>
</feature>
<feature type="transmembrane region" description="Helical" evidence="10">
    <location>
        <begin position="362"/>
        <end position="382"/>
    </location>
</feature>
<keyword evidence="3" id="KW-0813">Transport</keyword>
<keyword evidence="5 10" id="KW-0812">Transmembrane</keyword>
<evidence type="ECO:0000256" key="4">
    <source>
        <dbReference type="ARBA" id="ARBA00022538"/>
    </source>
</evidence>
<feature type="transmembrane region" description="Helical" evidence="10">
    <location>
        <begin position="85"/>
        <end position="107"/>
    </location>
</feature>
<keyword evidence="7 10" id="KW-1133">Transmembrane helix</keyword>
<dbReference type="Proteomes" id="UP000834106">
    <property type="component" value="Chromosome 14"/>
</dbReference>
<dbReference type="GO" id="GO:0006282">
    <property type="term" value="P:regulation of DNA repair"/>
    <property type="evidence" value="ECO:0007669"/>
    <property type="project" value="InterPro"/>
</dbReference>